<feature type="domain" description="Cobalamin synthesis G N-terminal" evidence="3">
    <location>
        <begin position="51"/>
        <end position="130"/>
    </location>
</feature>
<proteinExistence type="predicted"/>
<dbReference type="Gene3D" id="3.40.50.11220">
    <property type="match status" value="1"/>
</dbReference>
<dbReference type="InterPro" id="IPR052553">
    <property type="entry name" value="CbiG_hydrolase"/>
</dbReference>
<dbReference type="RefSeq" id="WP_349083605.1">
    <property type="nucleotide sequence ID" value="NZ_JBBNFW010000166.1"/>
</dbReference>
<reference evidence="5 6" key="1">
    <citation type="submission" date="2024-04" db="EMBL/GenBank/DDBJ databases">
        <title>Human intestinal bacterial collection.</title>
        <authorList>
            <person name="Pauvert C."/>
            <person name="Hitch T.C.A."/>
            <person name="Clavel T."/>
        </authorList>
    </citation>
    <scope>NUCLEOTIDE SEQUENCE [LARGE SCALE GENOMIC DNA]</scope>
    <source>
        <strain evidence="5 6">CLA-AA-H161</strain>
    </source>
</reference>
<dbReference type="Gene3D" id="3.30.420.180">
    <property type="entry name" value="CobE/GbiG C-terminal domain"/>
    <property type="match status" value="1"/>
</dbReference>
<dbReference type="InterPro" id="IPR036518">
    <property type="entry name" value="CobE/GbiG_C_sf"/>
</dbReference>
<evidence type="ECO:0000259" key="2">
    <source>
        <dbReference type="Pfam" id="PF01890"/>
    </source>
</evidence>
<organism evidence="5 6">
    <name type="scientific">Blautia acetigignens</name>
    <dbReference type="NCBI Taxonomy" id="2981783"/>
    <lineage>
        <taxon>Bacteria</taxon>
        <taxon>Bacillati</taxon>
        <taxon>Bacillota</taxon>
        <taxon>Clostridia</taxon>
        <taxon>Lachnospirales</taxon>
        <taxon>Lachnospiraceae</taxon>
        <taxon>Blautia</taxon>
    </lineage>
</organism>
<dbReference type="PANTHER" id="PTHR37477:SF1">
    <property type="entry name" value="COBALT-PRECORRIN-5A HYDROLASE"/>
    <property type="match status" value="1"/>
</dbReference>
<dbReference type="InterPro" id="IPR021745">
    <property type="entry name" value="CbiG_mid"/>
</dbReference>
<feature type="compositionally biased region" description="Basic and acidic residues" evidence="1">
    <location>
        <begin position="213"/>
        <end position="223"/>
    </location>
</feature>
<dbReference type="Pfam" id="PF11760">
    <property type="entry name" value="CbiG_N"/>
    <property type="match status" value="1"/>
</dbReference>
<evidence type="ECO:0000313" key="6">
    <source>
        <dbReference type="Proteomes" id="UP001470752"/>
    </source>
</evidence>
<feature type="domain" description="CobE/GbiG C-terminal" evidence="2">
    <location>
        <begin position="271"/>
        <end position="412"/>
    </location>
</feature>
<evidence type="ECO:0000256" key="1">
    <source>
        <dbReference type="SAM" id="MobiDB-lite"/>
    </source>
</evidence>
<protein>
    <submittedName>
        <fullName evidence="5">Cobalt-precorrin 5A hydrolase</fullName>
    </submittedName>
</protein>
<evidence type="ECO:0000259" key="4">
    <source>
        <dbReference type="Pfam" id="PF11761"/>
    </source>
</evidence>
<feature type="compositionally biased region" description="Polar residues" evidence="1">
    <location>
        <begin position="197"/>
        <end position="212"/>
    </location>
</feature>
<dbReference type="SUPFAM" id="SSF159672">
    <property type="entry name" value="CbiG N-terminal domain-like"/>
    <property type="match status" value="1"/>
</dbReference>
<feature type="domain" description="Cobalamin biosynthesis central region" evidence="4">
    <location>
        <begin position="135"/>
        <end position="183"/>
    </location>
</feature>
<evidence type="ECO:0000259" key="3">
    <source>
        <dbReference type="Pfam" id="PF11760"/>
    </source>
</evidence>
<dbReference type="Proteomes" id="UP001470752">
    <property type="component" value="Unassembled WGS sequence"/>
</dbReference>
<sequence length="422" mass="45847">MKISIICFTLTGQQTGEKLKKALEEQEHAVSLYTKSKYIPESIKESTKEWAGKQFESADGIIFIGATGIAVRSIAPYVASKKTDPAVLVTDECGKFVISLLSGHLGGANELALQAAEALHAVPIVTTATDLEGKFAVDVFAKKNNCHIFRMKEAKEVSAALLAGEKVGFYSEFPWEGELPDGLVNCCGLRDENWISENEPGTNVQNDNQIKSGKQEPETRNEISSETDLAALEAKQETVSDIFPQVGIAVTIHKNCNPFLSTTHVVPPAVTLGMGCRKNKEAGAVEKAMFASLEKNQIYPQAVSCLASIDIKKEEPGFLALAEKMGIPFETFSSEELLAVKGEFTASSFVSRTVGVDNVCERSALKAAQDRICLNTGRIPERNQTKPGTRRGGEHCRLIQRKQAADGVTAALVLADWRIHFE</sequence>
<comment type="caution">
    <text evidence="5">The sequence shown here is derived from an EMBL/GenBank/DDBJ whole genome shotgun (WGS) entry which is preliminary data.</text>
</comment>
<accession>A0ABV1CM20</accession>
<keyword evidence="6" id="KW-1185">Reference proteome</keyword>
<feature type="region of interest" description="Disordered" evidence="1">
    <location>
        <begin position="197"/>
        <end position="224"/>
    </location>
</feature>
<dbReference type="SUPFAM" id="SSF159664">
    <property type="entry name" value="CobE/GbiG C-terminal domain-like"/>
    <property type="match status" value="1"/>
</dbReference>
<evidence type="ECO:0000313" key="5">
    <source>
        <dbReference type="EMBL" id="MEQ2413316.1"/>
    </source>
</evidence>
<dbReference type="InterPro" id="IPR002750">
    <property type="entry name" value="CobE/GbiG_C"/>
</dbReference>
<dbReference type="EMBL" id="JBBNFW010000166">
    <property type="protein sequence ID" value="MEQ2413316.1"/>
    <property type="molecule type" value="Genomic_DNA"/>
</dbReference>
<dbReference type="InterPro" id="IPR038029">
    <property type="entry name" value="GbiG_N_sf"/>
</dbReference>
<dbReference type="GO" id="GO:0016787">
    <property type="term" value="F:hydrolase activity"/>
    <property type="evidence" value="ECO:0007669"/>
    <property type="project" value="UniProtKB-KW"/>
</dbReference>
<dbReference type="Pfam" id="PF01890">
    <property type="entry name" value="CbiG_C"/>
    <property type="match status" value="1"/>
</dbReference>
<gene>
    <name evidence="5" type="ORF">AAAX94_09835</name>
</gene>
<dbReference type="InterPro" id="IPR021744">
    <property type="entry name" value="CbiG_N"/>
</dbReference>
<keyword evidence="5" id="KW-0378">Hydrolase</keyword>
<name>A0ABV1CM20_9FIRM</name>
<dbReference type="PANTHER" id="PTHR37477">
    <property type="entry name" value="COBALT-PRECORRIN-5A HYDROLASE"/>
    <property type="match status" value="1"/>
</dbReference>
<dbReference type="Pfam" id="PF11761">
    <property type="entry name" value="CbiG_mid"/>
    <property type="match status" value="1"/>
</dbReference>